<evidence type="ECO:0000313" key="2">
    <source>
        <dbReference type="EMBL" id="MFD1382541.1"/>
    </source>
</evidence>
<comment type="caution">
    <text evidence="2">The sequence shown here is derived from an EMBL/GenBank/DDBJ whole genome shotgun (WGS) entry which is preliminary data.</text>
</comment>
<dbReference type="RefSeq" id="WP_377365616.1">
    <property type="nucleotide sequence ID" value="NZ_JBHTMN010000004.1"/>
</dbReference>
<name>A0ABW4AZW1_9GAMM</name>
<proteinExistence type="predicted"/>
<reference evidence="3" key="1">
    <citation type="journal article" date="2019" name="Int. J. Syst. Evol. Microbiol.">
        <title>The Global Catalogue of Microorganisms (GCM) 10K type strain sequencing project: providing services to taxonomists for standard genome sequencing and annotation.</title>
        <authorList>
            <consortium name="The Broad Institute Genomics Platform"/>
            <consortium name="The Broad Institute Genome Sequencing Center for Infectious Disease"/>
            <person name="Wu L."/>
            <person name="Ma J."/>
        </authorList>
    </citation>
    <scope>NUCLEOTIDE SEQUENCE [LARGE SCALE GENOMIC DNA]</scope>
    <source>
        <strain evidence="3">JCM 30774</strain>
    </source>
</reference>
<dbReference type="Proteomes" id="UP001597059">
    <property type="component" value="Unassembled WGS sequence"/>
</dbReference>
<dbReference type="InterPro" id="IPR002881">
    <property type="entry name" value="DUF58"/>
</dbReference>
<organism evidence="2 3">
    <name type="scientific">Rhodanobacter aciditrophus</name>
    <dbReference type="NCBI Taxonomy" id="1623218"/>
    <lineage>
        <taxon>Bacteria</taxon>
        <taxon>Pseudomonadati</taxon>
        <taxon>Pseudomonadota</taxon>
        <taxon>Gammaproteobacteria</taxon>
        <taxon>Lysobacterales</taxon>
        <taxon>Rhodanobacteraceae</taxon>
        <taxon>Rhodanobacter</taxon>
    </lineage>
</organism>
<dbReference type="EMBL" id="JBHTMN010000004">
    <property type="protein sequence ID" value="MFD1382541.1"/>
    <property type="molecule type" value="Genomic_DNA"/>
</dbReference>
<evidence type="ECO:0000313" key="3">
    <source>
        <dbReference type="Proteomes" id="UP001597059"/>
    </source>
</evidence>
<accession>A0ABW4AZW1</accession>
<dbReference type="PANTHER" id="PTHR33608:SF12">
    <property type="entry name" value="DUF58 DOMAIN-CONTAINING PROTEIN"/>
    <property type="match status" value="1"/>
</dbReference>
<gene>
    <name evidence="2" type="ORF">ACFQ45_04145</name>
</gene>
<evidence type="ECO:0000259" key="1">
    <source>
        <dbReference type="Pfam" id="PF01882"/>
    </source>
</evidence>
<sequence>MTDFTSPPSPELSGEDLRALAPYAQALGKAKLQAQAKTLAGDRLSKRKGHGLELYEIRPYHASDEVRHIDWRVTARTGAPHARVYTEEREPKTLVILALSRDAYFGTQTTFISTRFAQLAALIGWRCQAKREQLELNIPFRFNAPQVKDWHRFSLELADCTMLDRIEEAAPLLELEANTGTRGCSVVILSDHLNLSDQSRQVLTHMARHNRVYWVSLEDDQTFKLPSGAYTLKTPQGPKALRVNAQEMARLGERYAIKQQQFNGELSAIGVRRLLFDVNHSPIAIARELLHLGVIH</sequence>
<dbReference type="Pfam" id="PF01882">
    <property type="entry name" value="DUF58"/>
    <property type="match status" value="1"/>
</dbReference>
<feature type="domain" description="DUF58" evidence="1">
    <location>
        <begin position="56"/>
        <end position="256"/>
    </location>
</feature>
<keyword evidence="3" id="KW-1185">Reference proteome</keyword>
<dbReference type="PANTHER" id="PTHR33608">
    <property type="entry name" value="BLL2464 PROTEIN"/>
    <property type="match status" value="1"/>
</dbReference>
<protein>
    <submittedName>
        <fullName evidence="2">DUF58 domain-containing protein</fullName>
    </submittedName>
</protein>